<dbReference type="GO" id="GO:0001682">
    <property type="term" value="P:tRNA 5'-leader removal"/>
    <property type="evidence" value="ECO:0007669"/>
    <property type="project" value="UniProtKB-UniRule"/>
</dbReference>
<dbReference type="Pfam" id="PF00825">
    <property type="entry name" value="Ribonuclease_P"/>
    <property type="match status" value="1"/>
</dbReference>
<name>A0A2K9LLG1_9GAMM</name>
<dbReference type="InterPro" id="IPR000100">
    <property type="entry name" value="RNase_P"/>
</dbReference>
<dbReference type="SUPFAM" id="SSF54211">
    <property type="entry name" value="Ribosomal protein S5 domain 2-like"/>
    <property type="match status" value="1"/>
</dbReference>
<comment type="similarity">
    <text evidence="6">Belongs to the RnpA family.</text>
</comment>
<evidence type="ECO:0000256" key="6">
    <source>
        <dbReference type="HAMAP-Rule" id="MF_00227"/>
    </source>
</evidence>
<dbReference type="NCBIfam" id="TIGR00188">
    <property type="entry name" value="rnpA"/>
    <property type="match status" value="1"/>
</dbReference>
<evidence type="ECO:0000256" key="2">
    <source>
        <dbReference type="ARBA" id="ARBA00022722"/>
    </source>
</evidence>
<organism evidence="8 9">
    <name type="scientific">Ketobacter alkanivorans</name>
    <dbReference type="NCBI Taxonomy" id="1917421"/>
    <lineage>
        <taxon>Bacteria</taxon>
        <taxon>Pseudomonadati</taxon>
        <taxon>Pseudomonadota</taxon>
        <taxon>Gammaproteobacteria</taxon>
        <taxon>Pseudomonadales</taxon>
        <taxon>Ketobacteraceae</taxon>
        <taxon>Ketobacter</taxon>
    </lineage>
</organism>
<dbReference type="PANTHER" id="PTHR33992:SF1">
    <property type="entry name" value="RIBONUCLEASE P PROTEIN COMPONENT"/>
    <property type="match status" value="1"/>
</dbReference>
<keyword evidence="1 6" id="KW-0819">tRNA processing</keyword>
<comment type="function">
    <text evidence="6">RNaseP catalyzes the removal of the 5'-leader sequence from pre-tRNA to produce the mature 5'-terminus. It can also cleave other RNA substrates such as 4.5S RNA. The protein component plays an auxiliary but essential role in vivo by binding to the 5'-leader sequence and broadening the substrate specificity of the ribozyme.</text>
</comment>
<dbReference type="GO" id="GO:0030677">
    <property type="term" value="C:ribonuclease P complex"/>
    <property type="evidence" value="ECO:0007669"/>
    <property type="project" value="TreeGrafter"/>
</dbReference>
<evidence type="ECO:0000256" key="4">
    <source>
        <dbReference type="ARBA" id="ARBA00022801"/>
    </source>
</evidence>
<dbReference type="AlphaFoldDB" id="A0A2K9LLG1"/>
<evidence type="ECO:0000256" key="7">
    <source>
        <dbReference type="NCBIfam" id="TIGR00188"/>
    </source>
</evidence>
<evidence type="ECO:0000313" key="9">
    <source>
        <dbReference type="Proteomes" id="UP000235116"/>
    </source>
</evidence>
<evidence type="ECO:0000256" key="5">
    <source>
        <dbReference type="ARBA" id="ARBA00022884"/>
    </source>
</evidence>
<dbReference type="InterPro" id="IPR014721">
    <property type="entry name" value="Ribsml_uS5_D2-typ_fold_subgr"/>
</dbReference>
<dbReference type="PANTHER" id="PTHR33992">
    <property type="entry name" value="RIBONUCLEASE P PROTEIN COMPONENT"/>
    <property type="match status" value="1"/>
</dbReference>
<dbReference type="EC" id="3.1.26.5" evidence="6 7"/>
<keyword evidence="9" id="KW-1185">Reference proteome</keyword>
<dbReference type="EMBL" id="CP022684">
    <property type="protein sequence ID" value="AUM13067.1"/>
    <property type="molecule type" value="Genomic_DNA"/>
</dbReference>
<protein>
    <recommendedName>
        <fullName evidence="6 7">Ribonuclease P protein component</fullName>
        <shortName evidence="6">RNase P protein</shortName>
        <shortName evidence="6">RNaseP protein</shortName>
        <ecNumber evidence="6 7">3.1.26.5</ecNumber>
    </recommendedName>
    <alternativeName>
        <fullName evidence="6">Protein C5</fullName>
    </alternativeName>
</protein>
<accession>A0A2K9LLG1</accession>
<keyword evidence="4 6" id="KW-0378">Hydrolase</keyword>
<dbReference type="HAMAP" id="MF_00227">
    <property type="entry name" value="RNase_P"/>
    <property type="match status" value="1"/>
</dbReference>
<dbReference type="GO" id="GO:0000049">
    <property type="term" value="F:tRNA binding"/>
    <property type="evidence" value="ECO:0007669"/>
    <property type="project" value="UniProtKB-UniRule"/>
</dbReference>
<dbReference type="GO" id="GO:0042781">
    <property type="term" value="F:3'-tRNA processing endoribonuclease activity"/>
    <property type="evidence" value="ECO:0007669"/>
    <property type="project" value="TreeGrafter"/>
</dbReference>
<evidence type="ECO:0000313" key="8">
    <source>
        <dbReference type="EMBL" id="AUM13067.1"/>
    </source>
</evidence>
<proteinExistence type="inferred from homology"/>
<keyword evidence="2 6" id="KW-0540">Nuclease</keyword>
<dbReference type="GO" id="GO:0004526">
    <property type="term" value="F:ribonuclease P activity"/>
    <property type="evidence" value="ECO:0007669"/>
    <property type="project" value="UniProtKB-UniRule"/>
</dbReference>
<comment type="catalytic activity">
    <reaction evidence="6">
        <text>Endonucleolytic cleavage of RNA, removing 5'-extranucleotides from tRNA precursor.</text>
        <dbReference type="EC" id="3.1.26.5"/>
    </reaction>
</comment>
<sequence>MSLYSFQRHQRLLTPSQYKSVFDGADGRVSHSAFLLLATKTQPEQPARLGLIVAKKHLKRAVDRNGFKRVVRTQFRLAQHSLVGLDIVVLARPGCRELDSRQLAAEIEKYWPKLVRRCHNPSPDQPAKGKPRSTQ</sequence>
<comment type="subunit">
    <text evidence="6">Consists of a catalytic RNA component (M1 or rnpB) and a protein subunit.</text>
</comment>
<dbReference type="Gene3D" id="3.30.230.10">
    <property type="match status" value="1"/>
</dbReference>
<dbReference type="InterPro" id="IPR020568">
    <property type="entry name" value="Ribosomal_Su5_D2-typ_SF"/>
</dbReference>
<dbReference type="RefSeq" id="WP_101894446.1">
    <property type="nucleotide sequence ID" value="NZ_CP022684.1"/>
</dbReference>
<keyword evidence="3 6" id="KW-0255">Endonuclease</keyword>
<evidence type="ECO:0000256" key="3">
    <source>
        <dbReference type="ARBA" id="ARBA00022759"/>
    </source>
</evidence>
<dbReference type="KEGG" id="kak:Kalk_11810"/>
<dbReference type="Proteomes" id="UP000235116">
    <property type="component" value="Chromosome"/>
</dbReference>
<gene>
    <name evidence="6 8" type="primary">rnpA</name>
    <name evidence="8" type="ORF">Kalk_11810</name>
</gene>
<evidence type="ECO:0000256" key="1">
    <source>
        <dbReference type="ARBA" id="ARBA00022694"/>
    </source>
</evidence>
<keyword evidence="5 6" id="KW-0694">RNA-binding</keyword>
<dbReference type="OrthoDB" id="9796422at2"/>
<reference evidence="9" key="1">
    <citation type="submission" date="2017-08" db="EMBL/GenBank/DDBJ databases">
        <title>Direct submision.</title>
        <authorList>
            <person name="Kim S.-J."/>
            <person name="Rhee S.-K."/>
        </authorList>
    </citation>
    <scope>NUCLEOTIDE SEQUENCE [LARGE SCALE GENOMIC DNA]</scope>
    <source>
        <strain evidence="9">GI5</strain>
    </source>
</reference>